<dbReference type="Gene3D" id="3.40.50.2000">
    <property type="entry name" value="Glycogen Phosphorylase B"/>
    <property type="match status" value="1"/>
</dbReference>
<dbReference type="GO" id="GO:0016757">
    <property type="term" value="F:glycosyltransferase activity"/>
    <property type="evidence" value="ECO:0007669"/>
    <property type="project" value="InterPro"/>
</dbReference>
<sequence>MNDLPSPSDAEGPALFEGFADRIRDGALIGWARRVGSLEPVTVHLHLHGERVASVLADRYRDDLEAAGKGQGRHGFEIRLPDGRLPDGRLPNGRLDGLRVAIAGAGDVPMSAPLRCAIDDLSAGQPADPAAGTAAVWLDLSEFLFYLRTHKTLSGIQRVQCEIVRIVAGATSSRVRFCMTPPEGGEYVEVPTTVVGRLVDRLTGNAPVPLADWGAYVGMIADPARRAKAAIAPGQMLFVLGAFWVFPHTPALLAVLRGRGVHIGVCIYDLIPLYHPEYCDPGMVGGFLSAFSTVSQVADLILTISHHTAADVERFYRRIGQPPKTIRPVPLAHELANGATSAPGPAAGPSSLLRLIGGPFVLCVGTIEIRKNHGYLLAIWQELLRRHGPEAVPKLVLAGRRGWRVEGFYDALETTRGLDRHVLQIGDADDADLEALYRGCLFTVFPSLYEGWGLPVGESLMHGKLCITSRSSAMPEAGGEFAAYLDPRDQADGLRTIEAFLFDDARRARMEEAIRTRFVPRRWSEVVNNVFSEIQAYLAGCRDGGERPPPVSLKPGAVVRLRRLDRLNGFDDMLRRPPFLRLICAQGWHPSDGAGAWMDGPNALLSFGLDTAGRPAPARLRVHLHVVRPSWARDAAVTMTSACGASAITVLEDDETMLSLDCAPVSMGGAPAVRIAIALDRLAAPPPPETRRLGLLAKTVAVADAEDALQRLDVVEKLLFLMRA</sequence>
<dbReference type="PANTHER" id="PTHR46401:SF9">
    <property type="entry name" value="MANNOSYLTRANSFERASE A"/>
    <property type="match status" value="1"/>
</dbReference>
<proteinExistence type="predicted"/>
<evidence type="ECO:0000259" key="1">
    <source>
        <dbReference type="Pfam" id="PF00534"/>
    </source>
</evidence>
<dbReference type="SUPFAM" id="SSF53756">
    <property type="entry name" value="UDP-Glycosyltransferase/glycogen phosphorylase"/>
    <property type="match status" value="1"/>
</dbReference>
<dbReference type="InterPro" id="IPR001296">
    <property type="entry name" value="Glyco_trans_1"/>
</dbReference>
<name>A0A4D8RT69_AZOBR</name>
<geneLocation type="plasmid" evidence="2">
    <name>p5</name>
</geneLocation>
<dbReference type="Pfam" id="PF00534">
    <property type="entry name" value="Glycos_transf_1"/>
    <property type="match status" value="1"/>
</dbReference>
<reference evidence="2 3" key="1">
    <citation type="submission" date="2018-09" db="EMBL/GenBank/DDBJ databases">
        <title>Whole genome based analysis of evolution and adaptive divergence in Indian and Brazilian strains of Azospirillum brasilense.</title>
        <authorList>
            <person name="Singh C."/>
            <person name="Tripathi A.K."/>
        </authorList>
    </citation>
    <scope>NUCLEOTIDE SEQUENCE [LARGE SCALE GENOMIC DNA]</scope>
    <source>
        <strain evidence="2 3">MTCC4039</strain>
        <plasmid evidence="2 3">p5</plasmid>
    </source>
</reference>
<dbReference type="Proteomes" id="UP000298693">
    <property type="component" value="Plasmid p5"/>
</dbReference>
<dbReference type="EMBL" id="CP032350">
    <property type="protein sequence ID" value="QCO19922.1"/>
    <property type="molecule type" value="Genomic_DNA"/>
</dbReference>
<evidence type="ECO:0000313" key="3">
    <source>
        <dbReference type="Proteomes" id="UP000298693"/>
    </source>
</evidence>
<protein>
    <submittedName>
        <fullName evidence="2">Glycosyltransferase family 1 protein</fullName>
    </submittedName>
</protein>
<dbReference type="PANTHER" id="PTHR46401">
    <property type="entry name" value="GLYCOSYLTRANSFERASE WBBK-RELATED"/>
    <property type="match status" value="1"/>
</dbReference>
<keyword evidence="2" id="KW-0808">Transferase</keyword>
<gene>
    <name evidence="2" type="ORF">D3869_32270</name>
</gene>
<feature type="domain" description="Glycosyl transferase family 1" evidence="1">
    <location>
        <begin position="359"/>
        <end position="516"/>
    </location>
</feature>
<dbReference type="RefSeq" id="WP_137143711.1">
    <property type="nucleotide sequence ID" value="NZ_CP032350.1"/>
</dbReference>
<dbReference type="CDD" id="cd03809">
    <property type="entry name" value="GT4_MtfB-like"/>
    <property type="match status" value="1"/>
</dbReference>
<evidence type="ECO:0000313" key="2">
    <source>
        <dbReference type="EMBL" id="QCO19922.1"/>
    </source>
</evidence>
<dbReference type="AlphaFoldDB" id="A0A4D8RT69"/>
<keyword evidence="2" id="KW-0614">Plasmid</keyword>
<organism evidence="2 3">
    <name type="scientific">Azospirillum brasilense</name>
    <dbReference type="NCBI Taxonomy" id="192"/>
    <lineage>
        <taxon>Bacteria</taxon>
        <taxon>Pseudomonadati</taxon>
        <taxon>Pseudomonadota</taxon>
        <taxon>Alphaproteobacteria</taxon>
        <taxon>Rhodospirillales</taxon>
        <taxon>Azospirillaceae</taxon>
        <taxon>Azospirillum</taxon>
    </lineage>
</organism>
<accession>A0A4D8RT69</accession>